<dbReference type="InterPro" id="IPR002622">
    <property type="entry name" value="Transposase_14"/>
</dbReference>
<keyword evidence="4" id="KW-1185">Reference proteome</keyword>
<accession>A0A813T3N3</accession>
<protein>
    <recommendedName>
        <fullName evidence="2">Transposase Synechocystis PCC 6803 domain-containing protein</fullName>
    </recommendedName>
</protein>
<evidence type="ECO:0000313" key="3">
    <source>
        <dbReference type="EMBL" id="CAF0809120.1"/>
    </source>
</evidence>
<organism evidence="3 4">
    <name type="scientific">Brachionus calyciflorus</name>
    <dbReference type="NCBI Taxonomy" id="104777"/>
    <lineage>
        <taxon>Eukaryota</taxon>
        <taxon>Metazoa</taxon>
        <taxon>Spiralia</taxon>
        <taxon>Gnathifera</taxon>
        <taxon>Rotifera</taxon>
        <taxon>Eurotatoria</taxon>
        <taxon>Monogononta</taxon>
        <taxon>Pseudotrocha</taxon>
        <taxon>Ploima</taxon>
        <taxon>Brachionidae</taxon>
        <taxon>Brachionus</taxon>
    </lineage>
</organism>
<dbReference type="AlphaFoldDB" id="A0A813T3N3"/>
<feature type="region of interest" description="Disordered" evidence="1">
    <location>
        <begin position="1"/>
        <end position="30"/>
    </location>
</feature>
<feature type="region of interest" description="Disordered" evidence="1">
    <location>
        <begin position="91"/>
        <end position="112"/>
    </location>
</feature>
<name>A0A813T3N3_9BILA</name>
<feature type="domain" description="Transposase Synechocystis PCC 6803" evidence="2">
    <location>
        <begin position="37"/>
        <end position="88"/>
    </location>
</feature>
<dbReference type="Proteomes" id="UP000663879">
    <property type="component" value="Unassembled WGS sequence"/>
</dbReference>
<comment type="caution">
    <text evidence="3">The sequence shown here is derived from an EMBL/GenBank/DDBJ whole genome shotgun (WGS) entry which is preliminary data.</text>
</comment>
<sequence length="112" mass="12936">MEPDISTAQEMEFDPNSVLSSIDSNETSNPISKRIRYNLENKAKVLYFHKQGNSINKCAKHFSIDRRLISRWIKLEPTILSTKLKRKKYAVPSSTNKSHFPTMETHLLDNGK</sequence>
<evidence type="ECO:0000313" key="4">
    <source>
        <dbReference type="Proteomes" id="UP000663879"/>
    </source>
</evidence>
<feature type="compositionally biased region" description="Polar residues" evidence="1">
    <location>
        <begin position="17"/>
        <end position="30"/>
    </location>
</feature>
<evidence type="ECO:0000259" key="2">
    <source>
        <dbReference type="Pfam" id="PF01710"/>
    </source>
</evidence>
<dbReference type="Pfam" id="PF01710">
    <property type="entry name" value="HTH_Tnp_IS630"/>
    <property type="match status" value="1"/>
</dbReference>
<evidence type="ECO:0000256" key="1">
    <source>
        <dbReference type="SAM" id="MobiDB-lite"/>
    </source>
</evidence>
<proteinExistence type="predicted"/>
<gene>
    <name evidence="3" type="ORF">OXX778_LOCUS6878</name>
</gene>
<reference evidence="3" key="1">
    <citation type="submission" date="2021-02" db="EMBL/GenBank/DDBJ databases">
        <authorList>
            <person name="Nowell W R."/>
        </authorList>
    </citation>
    <scope>NUCLEOTIDE SEQUENCE</scope>
    <source>
        <strain evidence="3">Ploen Becks lab</strain>
    </source>
</reference>
<dbReference type="EMBL" id="CAJNOC010000844">
    <property type="protein sequence ID" value="CAF0809120.1"/>
    <property type="molecule type" value="Genomic_DNA"/>
</dbReference>
<dbReference type="OrthoDB" id="10109966at2759"/>